<sequence>MLLLPSFSPLAHAEERPVILILGDSLSAGYGLVHPSDGWVAMLEARLRETGSQYRVVNASISGETTAGGLTRLPALLEREGPELVIIQLGANDGLRGLDLDRMATNLHELIERSRSAGSRVLLVGNRLPPNYGAAYTQRFQAVFEAVAAEARVPLVPALLAGVAEHWDLMQPDGVHPTARAQPQLLANVWRVLAPLLDVNVAR</sequence>
<dbReference type="Gene3D" id="3.40.50.1110">
    <property type="entry name" value="SGNH hydrolase"/>
    <property type="match status" value="1"/>
</dbReference>
<evidence type="ECO:0000259" key="1">
    <source>
        <dbReference type="Pfam" id="PF13472"/>
    </source>
</evidence>
<evidence type="ECO:0000313" key="2">
    <source>
        <dbReference type="EMBL" id="AGA90347.1"/>
    </source>
</evidence>
<gene>
    <name evidence="2" type="ORF">Thimo_1566</name>
</gene>
<proteinExistence type="predicted"/>
<dbReference type="Proteomes" id="UP000010816">
    <property type="component" value="Chromosome"/>
</dbReference>
<accession>L0GWY9</accession>
<reference evidence="2 3" key="1">
    <citation type="submission" date="2011-09" db="EMBL/GenBank/DDBJ databases">
        <title>Complete sequence of chromosome of Thioflavicoccus mobilis 8321.</title>
        <authorList>
            <consortium name="US DOE Joint Genome Institute"/>
            <person name="Lucas S."/>
            <person name="Han J."/>
            <person name="Lapidus A."/>
            <person name="Cheng J.-F."/>
            <person name="Goodwin L."/>
            <person name="Pitluck S."/>
            <person name="Peters L."/>
            <person name="Ovchinnikova G."/>
            <person name="Lu M."/>
            <person name="Detter J.C."/>
            <person name="Han C."/>
            <person name="Tapia R."/>
            <person name="Land M."/>
            <person name="Hauser L."/>
            <person name="Kyrpides N."/>
            <person name="Ivanova N."/>
            <person name="Pagani I."/>
            <person name="Vogl K."/>
            <person name="Liu Z."/>
            <person name="Imhoff J."/>
            <person name="Thiel V."/>
            <person name="Frigaard N.-U."/>
            <person name="Bryant D."/>
            <person name="Woyke T."/>
        </authorList>
    </citation>
    <scope>NUCLEOTIDE SEQUENCE [LARGE SCALE GENOMIC DNA]</scope>
    <source>
        <strain evidence="2 3">8321</strain>
    </source>
</reference>
<dbReference type="InterPro" id="IPR013830">
    <property type="entry name" value="SGNH_hydro"/>
</dbReference>
<dbReference type="InterPro" id="IPR036514">
    <property type="entry name" value="SGNH_hydro_sf"/>
</dbReference>
<dbReference type="PANTHER" id="PTHR30383">
    <property type="entry name" value="THIOESTERASE 1/PROTEASE 1/LYSOPHOSPHOLIPASE L1"/>
    <property type="match status" value="1"/>
</dbReference>
<dbReference type="GO" id="GO:0004622">
    <property type="term" value="F:phosphatidylcholine lysophospholipase activity"/>
    <property type="evidence" value="ECO:0007669"/>
    <property type="project" value="TreeGrafter"/>
</dbReference>
<dbReference type="CDD" id="cd01822">
    <property type="entry name" value="Lysophospholipase_L1_like"/>
    <property type="match status" value="1"/>
</dbReference>
<organism evidence="2 3">
    <name type="scientific">Thioflavicoccus mobilis 8321</name>
    <dbReference type="NCBI Taxonomy" id="765912"/>
    <lineage>
        <taxon>Bacteria</taxon>
        <taxon>Pseudomonadati</taxon>
        <taxon>Pseudomonadota</taxon>
        <taxon>Gammaproteobacteria</taxon>
        <taxon>Chromatiales</taxon>
        <taxon>Chromatiaceae</taxon>
        <taxon>Thioflavicoccus</taxon>
    </lineage>
</organism>
<name>L0GWY9_9GAMM</name>
<dbReference type="eggNOG" id="COG2755">
    <property type="taxonomic scope" value="Bacteria"/>
</dbReference>
<dbReference type="InterPro" id="IPR051532">
    <property type="entry name" value="Ester_Hydrolysis_Enzymes"/>
</dbReference>
<dbReference type="PROSITE" id="PS01098">
    <property type="entry name" value="LIPASE_GDSL_SER"/>
    <property type="match status" value="1"/>
</dbReference>
<dbReference type="PANTHER" id="PTHR30383:SF24">
    <property type="entry name" value="THIOESTERASE 1_PROTEASE 1_LYSOPHOSPHOLIPASE L1"/>
    <property type="match status" value="1"/>
</dbReference>
<evidence type="ECO:0000313" key="3">
    <source>
        <dbReference type="Proteomes" id="UP000010816"/>
    </source>
</evidence>
<feature type="domain" description="SGNH hydrolase-type esterase" evidence="1">
    <location>
        <begin position="21"/>
        <end position="180"/>
    </location>
</feature>
<dbReference type="GO" id="GO:0006629">
    <property type="term" value="P:lipid metabolic process"/>
    <property type="evidence" value="ECO:0007669"/>
    <property type="project" value="InterPro"/>
</dbReference>
<dbReference type="EMBL" id="CP003051">
    <property type="protein sequence ID" value="AGA90347.1"/>
    <property type="molecule type" value="Genomic_DNA"/>
</dbReference>
<keyword evidence="3" id="KW-1185">Reference proteome</keyword>
<dbReference type="Pfam" id="PF13472">
    <property type="entry name" value="Lipase_GDSL_2"/>
    <property type="match status" value="1"/>
</dbReference>
<dbReference type="AlphaFoldDB" id="L0GWY9"/>
<dbReference type="STRING" id="765912.Thimo_1566"/>
<dbReference type="KEGG" id="tmb:Thimo_1566"/>
<dbReference type="SUPFAM" id="SSF52266">
    <property type="entry name" value="SGNH hydrolase"/>
    <property type="match status" value="1"/>
</dbReference>
<dbReference type="HOGENOM" id="CLU_051180_3_0_6"/>
<protein>
    <submittedName>
        <fullName evidence="2">Lysophospholipase L1-like esterase</fullName>
    </submittedName>
</protein>
<dbReference type="InterPro" id="IPR008265">
    <property type="entry name" value="Lipase_GDSL_AS"/>
</dbReference>
<dbReference type="PATRIC" id="fig|765912.4.peg.1533"/>